<evidence type="ECO:0000256" key="6">
    <source>
        <dbReference type="ARBA" id="ARBA00022917"/>
    </source>
</evidence>
<evidence type="ECO:0000313" key="14">
    <source>
        <dbReference type="Proteomes" id="UP000518206"/>
    </source>
</evidence>
<dbReference type="Gene3D" id="2.170.220.10">
    <property type="match status" value="1"/>
</dbReference>
<dbReference type="Gene3D" id="1.10.730.10">
    <property type="entry name" value="Isoleucyl-tRNA Synthetase, Domain 1"/>
    <property type="match status" value="1"/>
</dbReference>
<name>A0A7W4UJ48_9CELL</name>
<dbReference type="PANTHER" id="PTHR43326:SF1">
    <property type="entry name" value="METHIONINE--TRNA LIGASE, MITOCHONDRIAL"/>
    <property type="match status" value="1"/>
</dbReference>
<dbReference type="GO" id="GO:0006431">
    <property type="term" value="P:methionyl-tRNA aminoacylation"/>
    <property type="evidence" value="ECO:0007669"/>
    <property type="project" value="InterPro"/>
</dbReference>
<feature type="domain" description="Methionyl/Leucyl tRNA synthetase" evidence="12">
    <location>
        <begin position="136"/>
        <end position="366"/>
    </location>
</feature>
<evidence type="ECO:0000256" key="4">
    <source>
        <dbReference type="ARBA" id="ARBA00022741"/>
    </source>
</evidence>
<gene>
    <name evidence="13" type="ORF">FHR80_003735</name>
</gene>
<dbReference type="EC" id="6.1.1.10" evidence="1"/>
<dbReference type="SUPFAM" id="SSF52374">
    <property type="entry name" value="Nucleotidylyl transferase"/>
    <property type="match status" value="1"/>
</dbReference>
<dbReference type="InterPro" id="IPR002300">
    <property type="entry name" value="aa-tRNA-synth_Ia"/>
</dbReference>
<dbReference type="PROSITE" id="PS00178">
    <property type="entry name" value="AA_TRNA_LIGASE_I"/>
    <property type="match status" value="1"/>
</dbReference>
<keyword evidence="2" id="KW-0963">Cytoplasm</keyword>
<evidence type="ECO:0000259" key="12">
    <source>
        <dbReference type="Pfam" id="PF09334"/>
    </source>
</evidence>
<dbReference type="GO" id="GO:0004823">
    <property type="term" value="F:leucine-tRNA ligase activity"/>
    <property type="evidence" value="ECO:0007669"/>
    <property type="project" value="UniProtKB-EC"/>
</dbReference>
<dbReference type="PANTHER" id="PTHR43326">
    <property type="entry name" value="METHIONYL-TRNA SYNTHETASE"/>
    <property type="match status" value="1"/>
</dbReference>
<comment type="catalytic activity">
    <reaction evidence="9">
        <text>tRNA(Leu) + L-leucine + ATP = L-leucyl-tRNA(Leu) + AMP + diphosphate</text>
        <dbReference type="Rhea" id="RHEA:11688"/>
        <dbReference type="Rhea" id="RHEA-COMP:9613"/>
        <dbReference type="Rhea" id="RHEA-COMP:9622"/>
        <dbReference type="ChEBI" id="CHEBI:30616"/>
        <dbReference type="ChEBI" id="CHEBI:33019"/>
        <dbReference type="ChEBI" id="CHEBI:57427"/>
        <dbReference type="ChEBI" id="CHEBI:78442"/>
        <dbReference type="ChEBI" id="CHEBI:78494"/>
        <dbReference type="ChEBI" id="CHEBI:456215"/>
        <dbReference type="EC" id="6.1.1.4"/>
    </reaction>
</comment>
<dbReference type="InterPro" id="IPR009080">
    <property type="entry name" value="tRNAsynth_Ia_anticodon-bd"/>
</dbReference>
<sequence>MTRLYLTTSIPYVNGSPHLGHALELVHVDVLARHRRRRGGEVRVQSGTDDHALKNVAAAAGAGVPVADLVAANGDRFADLATALGVRTDAFLRTSSDPRHAPGVAALWEACRAAGDLYRKDYTGLYCPGCEQFYAPDELTDGLCDEHRAPVQEVTETNWFFRLSRHRDAIRGLVSSGRLAVEPPQRRNEVLGFLAGEVHDLSVSRPAARAGGWGIPVPGDPDQVVYVWFDALTNYLTGLGWGGGEDADYRRWWAGDGERTHVLGKGIARFHAVYWVAFLLSAGLPLPTRVLVHDYLTVDGAKIAKSGAQAADPAAVVDAYGADALRWWLVRDPAPVGTTDFTVERLVGCYNRDLANGLGNLASRTLTLSRRPRTRRPAPAPGVGDELRDAAAALPAAVDAALGRYDLRAACEAVTGLVDAANRFAETEAPWRLARAADGGDDGAAARFEGVIGALLDVCRVAAGELEPFVPDGAARLAAQLAAPAGRPAPAFPRIVP</sequence>
<dbReference type="InterPro" id="IPR023457">
    <property type="entry name" value="Met-tRNA_synth_2"/>
</dbReference>
<dbReference type="Pfam" id="PF09334">
    <property type="entry name" value="tRNA-synt_1g"/>
    <property type="match status" value="1"/>
</dbReference>
<dbReference type="SUPFAM" id="SSF47323">
    <property type="entry name" value="Anticodon-binding domain of a subclass of class I aminoacyl-tRNA synthetases"/>
    <property type="match status" value="1"/>
</dbReference>
<organism evidence="13 14">
    <name type="scientific">Cellulomonas cellasea</name>
    <dbReference type="NCBI Taxonomy" id="43670"/>
    <lineage>
        <taxon>Bacteria</taxon>
        <taxon>Bacillati</taxon>
        <taxon>Actinomycetota</taxon>
        <taxon>Actinomycetes</taxon>
        <taxon>Micrococcales</taxon>
        <taxon>Cellulomonadaceae</taxon>
        <taxon>Cellulomonas</taxon>
    </lineage>
</organism>
<protein>
    <recommendedName>
        <fullName evidence="1">methionine--tRNA ligase</fullName>
        <ecNumber evidence="1">6.1.1.10</ecNumber>
    </recommendedName>
    <alternativeName>
        <fullName evidence="8">Methionyl-tRNA synthetase</fullName>
    </alternativeName>
</protein>
<dbReference type="InterPro" id="IPR033911">
    <property type="entry name" value="MetRS_core"/>
</dbReference>
<evidence type="ECO:0000256" key="9">
    <source>
        <dbReference type="ARBA" id="ARBA00047469"/>
    </source>
</evidence>
<dbReference type="RefSeq" id="WP_183297574.1">
    <property type="nucleotide sequence ID" value="NZ_JACHVX010000006.1"/>
</dbReference>
<keyword evidence="7 10" id="KW-0030">Aminoacyl-tRNA synthetase</keyword>
<evidence type="ECO:0000256" key="10">
    <source>
        <dbReference type="RuleBase" id="RU363035"/>
    </source>
</evidence>
<comment type="similarity">
    <text evidence="10">Belongs to the class-I aminoacyl-tRNA synthetase family.</text>
</comment>
<feature type="domain" description="Aminoacyl-tRNA synthetase class Ia" evidence="11">
    <location>
        <begin position="8"/>
        <end position="53"/>
    </location>
</feature>
<evidence type="ECO:0000256" key="8">
    <source>
        <dbReference type="ARBA" id="ARBA00030904"/>
    </source>
</evidence>
<dbReference type="AlphaFoldDB" id="A0A7W4UJ48"/>
<keyword evidence="4 10" id="KW-0547">Nucleotide-binding</keyword>
<keyword evidence="6 10" id="KW-0648">Protein biosynthesis</keyword>
<dbReference type="GO" id="GO:0004825">
    <property type="term" value="F:methionine-tRNA ligase activity"/>
    <property type="evidence" value="ECO:0007669"/>
    <property type="project" value="UniProtKB-EC"/>
</dbReference>
<dbReference type="Proteomes" id="UP000518206">
    <property type="component" value="Unassembled WGS sequence"/>
</dbReference>
<evidence type="ECO:0000256" key="7">
    <source>
        <dbReference type="ARBA" id="ARBA00023146"/>
    </source>
</evidence>
<reference evidence="13 14" key="1">
    <citation type="submission" date="2020-08" db="EMBL/GenBank/DDBJ databases">
        <title>The Agave Microbiome: Exploring the role of microbial communities in plant adaptations to desert environments.</title>
        <authorList>
            <person name="Partida-Martinez L.P."/>
        </authorList>
    </citation>
    <scope>NUCLEOTIDE SEQUENCE [LARGE SCALE GENOMIC DNA]</scope>
    <source>
        <strain evidence="13 14">RAS26</strain>
    </source>
</reference>
<dbReference type="Pfam" id="PF00133">
    <property type="entry name" value="tRNA-synt_1"/>
    <property type="match status" value="1"/>
</dbReference>
<evidence type="ECO:0000256" key="1">
    <source>
        <dbReference type="ARBA" id="ARBA00012838"/>
    </source>
</evidence>
<dbReference type="EMBL" id="JACHVX010000006">
    <property type="protein sequence ID" value="MBB2924799.1"/>
    <property type="molecule type" value="Genomic_DNA"/>
</dbReference>
<dbReference type="InterPro" id="IPR001412">
    <property type="entry name" value="aa-tRNA-synth_I_CS"/>
</dbReference>
<evidence type="ECO:0000313" key="13">
    <source>
        <dbReference type="EMBL" id="MBB2924799.1"/>
    </source>
</evidence>
<proteinExistence type="inferred from homology"/>
<evidence type="ECO:0000256" key="3">
    <source>
        <dbReference type="ARBA" id="ARBA00022598"/>
    </source>
</evidence>
<evidence type="ECO:0000259" key="11">
    <source>
        <dbReference type="Pfam" id="PF00133"/>
    </source>
</evidence>
<dbReference type="InterPro" id="IPR014729">
    <property type="entry name" value="Rossmann-like_a/b/a_fold"/>
</dbReference>
<accession>A0A7W4UJ48</accession>
<evidence type="ECO:0000256" key="5">
    <source>
        <dbReference type="ARBA" id="ARBA00022840"/>
    </source>
</evidence>
<comment type="caution">
    <text evidence="13">The sequence shown here is derived from an EMBL/GenBank/DDBJ whole genome shotgun (WGS) entry which is preliminary data.</text>
</comment>
<dbReference type="GO" id="GO:0005524">
    <property type="term" value="F:ATP binding"/>
    <property type="evidence" value="ECO:0007669"/>
    <property type="project" value="UniProtKB-KW"/>
</dbReference>
<evidence type="ECO:0000256" key="2">
    <source>
        <dbReference type="ARBA" id="ARBA00022490"/>
    </source>
</evidence>
<dbReference type="PRINTS" id="PR01041">
    <property type="entry name" value="TRNASYNTHMET"/>
</dbReference>
<dbReference type="InterPro" id="IPR015413">
    <property type="entry name" value="Methionyl/Leucyl_tRNA_Synth"/>
</dbReference>
<keyword evidence="5 10" id="KW-0067">ATP-binding</keyword>
<reference evidence="13 14" key="2">
    <citation type="submission" date="2020-08" db="EMBL/GenBank/DDBJ databases">
        <authorList>
            <person name="Partida-Martinez L."/>
            <person name="Huntemann M."/>
            <person name="Clum A."/>
            <person name="Wang J."/>
            <person name="Palaniappan K."/>
            <person name="Ritter S."/>
            <person name="Chen I.-M."/>
            <person name="Stamatis D."/>
            <person name="Reddy T."/>
            <person name="O'Malley R."/>
            <person name="Daum C."/>
            <person name="Shapiro N."/>
            <person name="Ivanova N."/>
            <person name="Kyrpides N."/>
            <person name="Woyke T."/>
        </authorList>
    </citation>
    <scope>NUCLEOTIDE SEQUENCE [LARGE SCALE GENOMIC DNA]</scope>
    <source>
        <strain evidence="13 14">RAS26</strain>
    </source>
</reference>
<dbReference type="Gene3D" id="3.40.50.620">
    <property type="entry name" value="HUPs"/>
    <property type="match status" value="1"/>
</dbReference>
<keyword evidence="3 10" id="KW-0436">Ligase</keyword>